<organism evidence="2 5">
    <name type="scientific">Blastopirellula marina</name>
    <dbReference type="NCBI Taxonomy" id="124"/>
    <lineage>
        <taxon>Bacteria</taxon>
        <taxon>Pseudomonadati</taxon>
        <taxon>Planctomycetota</taxon>
        <taxon>Planctomycetia</taxon>
        <taxon>Pirellulales</taxon>
        <taxon>Pirellulaceae</taxon>
        <taxon>Blastopirellula</taxon>
    </lineage>
</organism>
<dbReference type="InterPro" id="IPR024775">
    <property type="entry name" value="DinB-like"/>
</dbReference>
<accession>A0A2S8FTI7</accession>
<dbReference type="Gene3D" id="1.20.120.450">
    <property type="entry name" value="dinb family like domain"/>
    <property type="match status" value="1"/>
</dbReference>
<name>A0A2S8FTI7_9BACT</name>
<evidence type="ECO:0000313" key="2">
    <source>
        <dbReference type="EMBL" id="PQO35144.1"/>
    </source>
</evidence>
<feature type="domain" description="DinB-like" evidence="1">
    <location>
        <begin position="11"/>
        <end position="144"/>
    </location>
</feature>
<dbReference type="AlphaFoldDB" id="A0A2S8FTI7"/>
<comment type="caution">
    <text evidence="2">The sequence shown here is derived from an EMBL/GenBank/DDBJ whole genome shotgun (WGS) entry which is preliminary data.</text>
</comment>
<proteinExistence type="predicted"/>
<dbReference type="Proteomes" id="UP000237819">
    <property type="component" value="Unassembled WGS sequence"/>
</dbReference>
<reference evidence="4 5" key="1">
    <citation type="submission" date="2018-02" db="EMBL/GenBank/DDBJ databases">
        <title>Comparative genomes isolates from brazilian mangrove.</title>
        <authorList>
            <person name="Araujo J.E."/>
            <person name="Taketani R.G."/>
            <person name="Silva M.C.P."/>
            <person name="Loureco M.V."/>
            <person name="Andreote F.D."/>
        </authorList>
    </citation>
    <scope>NUCLEOTIDE SEQUENCE [LARGE SCALE GENOMIC DNA]</scope>
    <source>
        <strain evidence="2 5">NAP PRIS-MGV</strain>
        <strain evidence="3 4">Nap-Phe MGV</strain>
    </source>
</reference>
<dbReference type="Proteomes" id="UP000239388">
    <property type="component" value="Unassembled WGS sequence"/>
</dbReference>
<protein>
    <submittedName>
        <fullName evidence="2">Damage-inducible protein DinB</fullName>
    </submittedName>
</protein>
<sequence>MTIAESLLPEFDEEMSLTRKTLEAIPNDKLNWKPHAKSNTIGWNANHLADIPSWIEFMLNHDSLDIAPIDGPPWKSPSLESIEEILELFDKNVATARAVLAKTPDEVFAQDWAFMMGGQVMFTMTKGATLRKWALSHMIHHRATVRVYLRMNDIAVPGVYGPSGDE</sequence>
<dbReference type="Pfam" id="PF12867">
    <property type="entry name" value="DinB_2"/>
    <property type="match status" value="1"/>
</dbReference>
<dbReference type="RefSeq" id="WP_105333463.1">
    <property type="nucleotide sequence ID" value="NZ_PUHZ01000002.1"/>
</dbReference>
<evidence type="ECO:0000259" key="1">
    <source>
        <dbReference type="Pfam" id="PF12867"/>
    </source>
</evidence>
<dbReference type="InterPro" id="IPR034660">
    <property type="entry name" value="DinB/YfiT-like"/>
</dbReference>
<evidence type="ECO:0000313" key="4">
    <source>
        <dbReference type="Proteomes" id="UP000237819"/>
    </source>
</evidence>
<evidence type="ECO:0000313" key="5">
    <source>
        <dbReference type="Proteomes" id="UP000239388"/>
    </source>
</evidence>
<gene>
    <name evidence="3" type="ORF">C5Y93_00675</name>
    <name evidence="2" type="ORF">C5Y98_14425</name>
</gene>
<dbReference type="EMBL" id="PUIB01000016">
    <property type="protein sequence ID" value="PQO35144.1"/>
    <property type="molecule type" value="Genomic_DNA"/>
</dbReference>
<dbReference type="SUPFAM" id="SSF109854">
    <property type="entry name" value="DinB/YfiT-like putative metalloenzymes"/>
    <property type="match status" value="1"/>
</dbReference>
<dbReference type="OrthoDB" id="119432at2"/>
<evidence type="ECO:0000313" key="3">
    <source>
        <dbReference type="EMBL" id="PQO47934.1"/>
    </source>
</evidence>
<dbReference type="EMBL" id="PUHZ01000002">
    <property type="protein sequence ID" value="PQO47934.1"/>
    <property type="molecule type" value="Genomic_DNA"/>
</dbReference>